<dbReference type="Gene3D" id="3.40.109.10">
    <property type="entry name" value="NADH Oxidase"/>
    <property type="match status" value="1"/>
</dbReference>
<comment type="caution">
    <text evidence="2">The sequence shown here is derived from an EMBL/GenBank/DDBJ whole genome shotgun (WGS) entry which is preliminary data.</text>
</comment>
<dbReference type="InterPro" id="IPR052544">
    <property type="entry name" value="Bacteriocin_Proc_Enz"/>
</dbReference>
<sequence length="281" mass="30393">MPANPAHYLFATELQSETLDFLELTKTHAYDAAELGQRVGAIMQTPFIMEQVAAHTPEAGYPAATVPLPEAPLSDALQLALQQLNQQRVSTRQFEPRPLAGEQLARLLRLAYAVTRPHQGLATPLPPGRSVASAGGLYPLELYYVSLRTTGLAPGVYHYQPAHSGRLVLVSDFASDQAFAQAVAEAFLTAEKNDMEYDNAAGYLVIGAVLQRTCFKYVDRGVRFCLLEAGALLHAVYLASAATGIGCCAMGSYVDNEVRRLIGWQGRLHEPLSVILLGNPA</sequence>
<evidence type="ECO:0000313" key="2">
    <source>
        <dbReference type="EMBL" id="TGE21374.1"/>
    </source>
</evidence>
<gene>
    <name evidence="2" type="ORF">E5K00_13880</name>
</gene>
<dbReference type="EMBL" id="SRLC01000002">
    <property type="protein sequence ID" value="TGE21374.1"/>
    <property type="molecule type" value="Genomic_DNA"/>
</dbReference>
<dbReference type="RefSeq" id="WP_135463924.1">
    <property type="nucleotide sequence ID" value="NZ_SRLC01000002.1"/>
</dbReference>
<accession>A0A4Z0PVQ3</accession>
<dbReference type="PANTHER" id="PTHR43745">
    <property type="entry name" value="NITROREDUCTASE MJ1384-RELATED"/>
    <property type="match status" value="1"/>
</dbReference>
<dbReference type="NCBIfam" id="TIGR03605">
    <property type="entry name" value="antibiot_sagB"/>
    <property type="match status" value="1"/>
</dbReference>
<dbReference type="Proteomes" id="UP000297549">
    <property type="component" value="Unassembled WGS sequence"/>
</dbReference>
<dbReference type="InterPro" id="IPR020051">
    <property type="entry name" value="SagB-type_dehydrogenase"/>
</dbReference>
<dbReference type="SUPFAM" id="SSF55469">
    <property type="entry name" value="FMN-dependent nitroreductase-like"/>
    <property type="match status" value="1"/>
</dbReference>
<dbReference type="AlphaFoldDB" id="A0A4Z0PVQ3"/>
<keyword evidence="3" id="KW-1185">Reference proteome</keyword>
<protein>
    <submittedName>
        <fullName evidence="2">SagB/ThcOx family dehydrogenase</fullName>
    </submittedName>
</protein>
<name>A0A4Z0PVQ3_9BACT</name>
<dbReference type="InterPro" id="IPR000415">
    <property type="entry name" value="Nitroreductase-like"/>
</dbReference>
<dbReference type="OrthoDB" id="9801593at2"/>
<dbReference type="Pfam" id="PF00881">
    <property type="entry name" value="Nitroreductase"/>
    <property type="match status" value="1"/>
</dbReference>
<dbReference type="GO" id="GO:0016491">
    <property type="term" value="F:oxidoreductase activity"/>
    <property type="evidence" value="ECO:0007669"/>
    <property type="project" value="InterPro"/>
</dbReference>
<proteinExistence type="predicted"/>
<feature type="domain" description="Nitroreductase" evidence="1">
    <location>
        <begin position="87"/>
        <end position="278"/>
    </location>
</feature>
<dbReference type="PANTHER" id="PTHR43745:SF2">
    <property type="entry name" value="NITROREDUCTASE MJ1384-RELATED"/>
    <property type="match status" value="1"/>
</dbReference>
<dbReference type="CDD" id="cd02142">
    <property type="entry name" value="McbC_SagB-like_oxidoreductase"/>
    <property type="match status" value="1"/>
</dbReference>
<reference evidence="2 3" key="1">
    <citation type="submission" date="2019-04" db="EMBL/GenBank/DDBJ databases">
        <authorList>
            <person name="Feng G."/>
            <person name="Zhang J."/>
            <person name="Zhu H."/>
        </authorList>
    </citation>
    <scope>NUCLEOTIDE SEQUENCE [LARGE SCALE GENOMIC DNA]</scope>
    <source>
        <strain evidence="2 3">JCM 31653</strain>
    </source>
</reference>
<dbReference type="InterPro" id="IPR029479">
    <property type="entry name" value="Nitroreductase"/>
</dbReference>
<evidence type="ECO:0000313" key="3">
    <source>
        <dbReference type="Proteomes" id="UP000297549"/>
    </source>
</evidence>
<evidence type="ECO:0000259" key="1">
    <source>
        <dbReference type="Pfam" id="PF00881"/>
    </source>
</evidence>
<organism evidence="2 3">
    <name type="scientific">Hymenobacter aquaticus</name>
    <dbReference type="NCBI Taxonomy" id="1867101"/>
    <lineage>
        <taxon>Bacteria</taxon>
        <taxon>Pseudomonadati</taxon>
        <taxon>Bacteroidota</taxon>
        <taxon>Cytophagia</taxon>
        <taxon>Cytophagales</taxon>
        <taxon>Hymenobacteraceae</taxon>
        <taxon>Hymenobacter</taxon>
    </lineage>
</organism>